<dbReference type="EMBL" id="VXCE01000024">
    <property type="protein sequence ID" value="KAA8474854.1"/>
    <property type="molecule type" value="Genomic_DNA"/>
</dbReference>
<comment type="caution">
    <text evidence="1">The sequence shown here is derived from an EMBL/GenBank/DDBJ whole genome shotgun (WGS) entry which is preliminary data.</text>
</comment>
<dbReference type="RefSeq" id="WP_033693793.1">
    <property type="nucleotide sequence ID" value="NZ_CP047085.1"/>
</dbReference>
<dbReference type="AlphaFoldDB" id="A0A5M9GQ14"/>
<evidence type="ECO:0000313" key="2">
    <source>
        <dbReference type="Proteomes" id="UP000325411"/>
    </source>
</evidence>
<protein>
    <submittedName>
        <fullName evidence="1">Uncharacterized protein</fullName>
    </submittedName>
</protein>
<name>A0A5M9GQ14_9BACI</name>
<accession>A0A5M9GQ14</accession>
<gene>
    <name evidence="1" type="ORF">FYW06_23280</name>
</gene>
<evidence type="ECO:0000313" key="1">
    <source>
        <dbReference type="EMBL" id="KAA8474854.1"/>
    </source>
</evidence>
<dbReference type="Proteomes" id="UP000325411">
    <property type="component" value="Unassembled WGS sequence"/>
</dbReference>
<organism evidence="1 2">
    <name type="scientific">Bacillus paranthracis</name>
    <dbReference type="NCBI Taxonomy" id="2026186"/>
    <lineage>
        <taxon>Bacteria</taxon>
        <taxon>Bacillati</taxon>
        <taxon>Bacillota</taxon>
        <taxon>Bacilli</taxon>
        <taxon>Bacillales</taxon>
        <taxon>Bacillaceae</taxon>
        <taxon>Bacillus</taxon>
        <taxon>Bacillus cereus group</taxon>
    </lineage>
</organism>
<proteinExistence type="predicted"/>
<sequence>MATIKTKPLLSYHSHDDVDSDYWRELGTTIDQINDISANEIIIDLRLETLIYKMTLEHLKELAKEYGIEIEKDASKEHIYSSFKILEINQKIELLLLHDFLNRKKRAIDEIYTLKGKSTKNLQASLARLKHLFVQSPKRLMEAYTYFLWNEKGSGTVYTLSTKIKFKELIKLTTEYRNSFVDELYKKTGKNNHYKVYSYMELQGESLIINIHKQIGDTPKPDFDGAIRNKEVSSILLKIDIENSLIEIKGANKTDETAITSYLEETYSLNASYVKRDVFKNYDPAAITEAFSTGNAVKKSPKLDFLITKISFRSSLLKRSPKLSFELDNESIWSSVMDASGYGILKIRSIKDVESLTAKVKNKKRIIRSNILQNGNVIFSFDDSRMEKDIRESFIDNFYNLFGIPMFQEVSNQFYVEGKADKLDYVMSLSNASILEEGDREVFKELIDKKLILEEKSLILTCKGCKDVTEKEDIDYDISSFTCECGESKCTHKSNSILKIDLKKASRFIKTKIGSILKEVGYTDKPSISTISINESKHEFISYHNNNEIVQLFITSDYIRPSFVKRLSTMMIPTIIITLGMSEEKIQSLNDQGLFPINFGKIYYLKGNDLKEELLEVIQRIKLQSKTKVSEAADHAYMSLKMIPEEPEEIKESYNDKIFEDDVFALLKDIIPNAEKWGKEKSGKAYPEGIFAISSKNVNKPNSTMIKRVFSYDCKLTRSDDGYNLGRDQKRQAFEYVEKLNDNDYVSSFSSKNELTAHIFICNKFQEKQKEGMRDYFNEALGEEYNTIPCFIDLESLLYLHECYRENVEHLHANRNLFYEKLILLFKKEIINKKEIDKIFEKALDKDLKENEILDTKKVTKTFKEY</sequence>
<reference evidence="1 2" key="1">
    <citation type="submission" date="2019-09" db="EMBL/GenBank/DDBJ databases">
        <authorList>
            <person name="Geng P."/>
            <person name="Wan X."/>
            <person name="Zhou G."/>
            <person name="Yuan Z."/>
            <person name="Hu X."/>
        </authorList>
    </citation>
    <scope>NUCLEOTIDE SEQUENCE [LARGE SCALE GENOMIC DNA]</scope>
    <source>
        <strain evidence="1 2">EFR-4</strain>
    </source>
</reference>